<dbReference type="Gene3D" id="1.10.357.10">
    <property type="entry name" value="Tetracycline Repressor, domain 2"/>
    <property type="match status" value="1"/>
</dbReference>
<dbReference type="OrthoDB" id="3218408at2"/>
<feature type="domain" description="HTH tetR-type" evidence="5">
    <location>
        <begin position="15"/>
        <end position="75"/>
    </location>
</feature>
<dbReference type="PANTHER" id="PTHR30055">
    <property type="entry name" value="HTH-TYPE TRANSCRIPTIONAL REGULATOR RUTR"/>
    <property type="match status" value="1"/>
</dbReference>
<dbReference type="PANTHER" id="PTHR30055:SF234">
    <property type="entry name" value="HTH-TYPE TRANSCRIPTIONAL REGULATOR BETI"/>
    <property type="match status" value="1"/>
</dbReference>
<gene>
    <name evidence="6" type="ORF">EUU25_16130</name>
</gene>
<keyword evidence="7" id="KW-1185">Reference proteome</keyword>
<reference evidence="7" key="1">
    <citation type="submission" date="2019-01" db="EMBL/GenBank/DDBJ databases">
        <title>Sphingorhabdus lacus sp.nov., isolated from an oligotrophic freshwater lake.</title>
        <authorList>
            <person name="Park M."/>
        </authorList>
    </citation>
    <scope>NUCLEOTIDE SEQUENCE [LARGE SCALE GENOMIC DNA]</scope>
    <source>
        <strain evidence="7">IMCC1753</strain>
    </source>
</reference>
<dbReference type="PROSITE" id="PS50977">
    <property type="entry name" value="HTH_TETR_2"/>
    <property type="match status" value="1"/>
</dbReference>
<evidence type="ECO:0000256" key="3">
    <source>
        <dbReference type="ARBA" id="ARBA00023163"/>
    </source>
</evidence>
<dbReference type="InterPro" id="IPR001647">
    <property type="entry name" value="HTH_TetR"/>
</dbReference>
<evidence type="ECO:0000256" key="2">
    <source>
        <dbReference type="ARBA" id="ARBA00023125"/>
    </source>
</evidence>
<dbReference type="GO" id="GO:0003700">
    <property type="term" value="F:DNA-binding transcription factor activity"/>
    <property type="evidence" value="ECO:0007669"/>
    <property type="project" value="TreeGrafter"/>
</dbReference>
<protein>
    <submittedName>
        <fullName evidence="6">TetR/AcrR family transcriptional regulator</fullName>
    </submittedName>
</protein>
<dbReference type="KEGG" id="slaa:EUU25_16130"/>
<keyword evidence="2 4" id="KW-0238">DNA-binding</keyword>
<dbReference type="Proteomes" id="UP000428803">
    <property type="component" value="Chromosome"/>
</dbReference>
<dbReference type="Pfam" id="PF00440">
    <property type="entry name" value="TetR_N"/>
    <property type="match status" value="1"/>
</dbReference>
<feature type="DNA-binding region" description="H-T-H motif" evidence="4">
    <location>
        <begin position="38"/>
        <end position="57"/>
    </location>
</feature>
<dbReference type="RefSeq" id="WP_158902820.1">
    <property type="nucleotide sequence ID" value="NZ_CP035733.1"/>
</dbReference>
<sequence length="206" mass="22143">MASHPEPLNISPRAARTRAALIAAGFELLVERPIDAIAIDEVVARAGVAKGSFFNHFPDKQVFAEAIASEVRVELEAMVTRANADVTDPVKRIAGGMRVAADFARNNPKRTAVLLRSNASSTARDHPLNQGLVHDFRAAVDAGLVRPEAEGSGVLYWLGLCQILMANLVERRLERADADRRISDMIILGLTGLGVKSGTALKLASR</sequence>
<organism evidence="6 7">
    <name type="scientific">Sphingorhabdus lacus</name>
    <dbReference type="NCBI Taxonomy" id="392610"/>
    <lineage>
        <taxon>Bacteria</taxon>
        <taxon>Pseudomonadati</taxon>
        <taxon>Pseudomonadota</taxon>
        <taxon>Alphaproteobacteria</taxon>
        <taxon>Sphingomonadales</taxon>
        <taxon>Sphingomonadaceae</taxon>
        <taxon>Sphingorhabdus</taxon>
    </lineage>
</organism>
<dbReference type="AlphaFoldDB" id="A0A6I6LBY6"/>
<dbReference type="InterPro" id="IPR009057">
    <property type="entry name" value="Homeodomain-like_sf"/>
</dbReference>
<name>A0A6I6LBY6_9SPHN</name>
<dbReference type="SUPFAM" id="SSF46689">
    <property type="entry name" value="Homeodomain-like"/>
    <property type="match status" value="1"/>
</dbReference>
<accession>A0A6I6LBY6</accession>
<keyword evidence="3" id="KW-0804">Transcription</keyword>
<evidence type="ECO:0000313" key="6">
    <source>
        <dbReference type="EMBL" id="QGY82008.1"/>
    </source>
</evidence>
<evidence type="ECO:0000313" key="7">
    <source>
        <dbReference type="Proteomes" id="UP000428803"/>
    </source>
</evidence>
<dbReference type="GO" id="GO:0000976">
    <property type="term" value="F:transcription cis-regulatory region binding"/>
    <property type="evidence" value="ECO:0007669"/>
    <property type="project" value="TreeGrafter"/>
</dbReference>
<evidence type="ECO:0000259" key="5">
    <source>
        <dbReference type="PROSITE" id="PS50977"/>
    </source>
</evidence>
<proteinExistence type="predicted"/>
<dbReference type="InterPro" id="IPR050109">
    <property type="entry name" value="HTH-type_TetR-like_transc_reg"/>
</dbReference>
<evidence type="ECO:0000256" key="4">
    <source>
        <dbReference type="PROSITE-ProRule" id="PRU00335"/>
    </source>
</evidence>
<evidence type="ECO:0000256" key="1">
    <source>
        <dbReference type="ARBA" id="ARBA00023015"/>
    </source>
</evidence>
<dbReference type="EMBL" id="CP035733">
    <property type="protein sequence ID" value="QGY82008.1"/>
    <property type="molecule type" value="Genomic_DNA"/>
</dbReference>
<keyword evidence="1" id="KW-0805">Transcription regulation</keyword>